<evidence type="ECO:0000313" key="6">
    <source>
        <dbReference type="EMBL" id="SEO92081.1"/>
    </source>
</evidence>
<dbReference type="Proteomes" id="UP000199657">
    <property type="component" value="Unassembled WGS sequence"/>
</dbReference>
<dbReference type="GO" id="GO:0003677">
    <property type="term" value="F:DNA binding"/>
    <property type="evidence" value="ECO:0007669"/>
    <property type="project" value="UniProtKB-UniRule"/>
</dbReference>
<evidence type="ECO:0000313" key="7">
    <source>
        <dbReference type="Proteomes" id="UP000199657"/>
    </source>
</evidence>
<feature type="domain" description="HTH tetR-type" evidence="5">
    <location>
        <begin position="5"/>
        <end position="65"/>
    </location>
</feature>
<dbReference type="Pfam" id="PF00440">
    <property type="entry name" value="TetR_N"/>
    <property type="match status" value="1"/>
</dbReference>
<evidence type="ECO:0000256" key="2">
    <source>
        <dbReference type="ARBA" id="ARBA00023125"/>
    </source>
</evidence>
<keyword evidence="3" id="KW-0804">Transcription</keyword>
<dbReference type="OrthoDB" id="9809772at2"/>
<dbReference type="PRINTS" id="PR00455">
    <property type="entry name" value="HTHTETR"/>
</dbReference>
<dbReference type="InterPro" id="IPR036271">
    <property type="entry name" value="Tet_transcr_reg_TetR-rel_C_sf"/>
</dbReference>
<protein>
    <submittedName>
        <fullName evidence="6">Transcriptional regulator, TetR family</fullName>
    </submittedName>
</protein>
<evidence type="ECO:0000259" key="5">
    <source>
        <dbReference type="PROSITE" id="PS50977"/>
    </source>
</evidence>
<feature type="DNA-binding region" description="H-T-H motif" evidence="4">
    <location>
        <begin position="28"/>
        <end position="47"/>
    </location>
</feature>
<name>A0A1H8TML2_9GAMM</name>
<evidence type="ECO:0000256" key="4">
    <source>
        <dbReference type="PROSITE-ProRule" id="PRU00335"/>
    </source>
</evidence>
<proteinExistence type="predicted"/>
<dbReference type="AlphaFoldDB" id="A0A1H8TML2"/>
<dbReference type="SUPFAM" id="SSF46689">
    <property type="entry name" value="Homeodomain-like"/>
    <property type="match status" value="1"/>
</dbReference>
<sequence length="202" mass="22230">MRTRQGTKKRILDAAGELFQRNGFSGFSYQHIASQLGVKNAAIHYHYPSKTDLGVALIRRYRANFSWWTDQLASQGVDPVARLEAFFDLEERYLREGKVCPLGGVGVEHAGIPEPMRRETEVFVGELLGWLTRALDDGARDGVLTFSGTASGKALSLLTSLQGGLQVARVGGSGAFQRIVEQVRTELGLPRERTARRMPAAV</sequence>
<dbReference type="EMBL" id="FOEG01000004">
    <property type="protein sequence ID" value="SEO92081.1"/>
    <property type="molecule type" value="Genomic_DNA"/>
</dbReference>
<dbReference type="SUPFAM" id="SSF48498">
    <property type="entry name" value="Tetracyclin repressor-like, C-terminal domain"/>
    <property type="match status" value="1"/>
</dbReference>
<dbReference type="STRING" id="406100.SAMN04488052_104314"/>
<dbReference type="InterPro" id="IPR001647">
    <property type="entry name" value="HTH_TetR"/>
</dbReference>
<evidence type="ECO:0000256" key="3">
    <source>
        <dbReference type="ARBA" id="ARBA00023163"/>
    </source>
</evidence>
<dbReference type="Gene3D" id="1.10.357.10">
    <property type="entry name" value="Tetracycline Repressor, domain 2"/>
    <property type="match status" value="1"/>
</dbReference>
<dbReference type="RefSeq" id="WP_091643772.1">
    <property type="nucleotide sequence ID" value="NZ_FOEG01000004.1"/>
</dbReference>
<keyword evidence="1" id="KW-0805">Transcription regulation</keyword>
<dbReference type="InterPro" id="IPR009057">
    <property type="entry name" value="Homeodomain-like_sf"/>
</dbReference>
<evidence type="ECO:0000256" key="1">
    <source>
        <dbReference type="ARBA" id="ARBA00023015"/>
    </source>
</evidence>
<accession>A0A1H8TML2</accession>
<dbReference type="PANTHER" id="PTHR47506">
    <property type="entry name" value="TRANSCRIPTIONAL REGULATORY PROTEIN"/>
    <property type="match status" value="1"/>
</dbReference>
<keyword evidence="2 4" id="KW-0238">DNA-binding</keyword>
<gene>
    <name evidence="6" type="ORF">SAMN04488052_104314</name>
</gene>
<dbReference type="PANTHER" id="PTHR47506:SF1">
    <property type="entry name" value="HTH-TYPE TRANSCRIPTIONAL REGULATOR YJDC"/>
    <property type="match status" value="1"/>
</dbReference>
<organism evidence="6 7">
    <name type="scientific">Aquisalimonas asiatica</name>
    <dbReference type="NCBI Taxonomy" id="406100"/>
    <lineage>
        <taxon>Bacteria</taxon>
        <taxon>Pseudomonadati</taxon>
        <taxon>Pseudomonadota</taxon>
        <taxon>Gammaproteobacteria</taxon>
        <taxon>Chromatiales</taxon>
        <taxon>Ectothiorhodospiraceae</taxon>
        <taxon>Aquisalimonas</taxon>
    </lineage>
</organism>
<keyword evidence="7" id="KW-1185">Reference proteome</keyword>
<dbReference type="PROSITE" id="PS50977">
    <property type="entry name" value="HTH_TETR_2"/>
    <property type="match status" value="1"/>
</dbReference>
<reference evidence="6 7" key="1">
    <citation type="submission" date="2016-10" db="EMBL/GenBank/DDBJ databases">
        <authorList>
            <person name="de Groot N.N."/>
        </authorList>
    </citation>
    <scope>NUCLEOTIDE SEQUENCE [LARGE SCALE GENOMIC DNA]</scope>
    <source>
        <strain evidence="6 7">CGMCC 1.6291</strain>
    </source>
</reference>